<comment type="subcellular location">
    <subcellularLocation>
        <location evidence="1">Cell membrane</location>
        <topology evidence="1">Multi-pass membrane protein</topology>
    </subcellularLocation>
</comment>
<keyword evidence="4 6" id="KW-1133">Transmembrane helix</keyword>
<evidence type="ECO:0000256" key="1">
    <source>
        <dbReference type="ARBA" id="ARBA00004651"/>
    </source>
</evidence>
<feature type="domain" description="ABC-2 type transporter transmembrane" evidence="7">
    <location>
        <begin position="19"/>
        <end position="367"/>
    </location>
</feature>
<gene>
    <name evidence="8" type="ORF">F8153_05200</name>
</gene>
<dbReference type="EMBL" id="WBZB01000013">
    <property type="protein sequence ID" value="KAB3531572.1"/>
    <property type="molecule type" value="Genomic_DNA"/>
</dbReference>
<comment type="caution">
    <text evidence="8">The sequence shown here is derived from an EMBL/GenBank/DDBJ whole genome shotgun (WGS) entry which is preliminary data.</text>
</comment>
<dbReference type="GO" id="GO:0005886">
    <property type="term" value="C:plasma membrane"/>
    <property type="evidence" value="ECO:0007669"/>
    <property type="project" value="UniProtKB-SubCell"/>
</dbReference>
<reference evidence="8 9" key="1">
    <citation type="submission" date="2019-10" db="EMBL/GenBank/DDBJ databases">
        <title>Alkaliphilus serpentinus sp. nov. and Alkaliphilus pronyensis sp. nov., two novel anaerobic alkaliphilic species isolated from the serpentinized-hosted hydrothermal field of the Prony Bay (New Caledonia).</title>
        <authorList>
            <person name="Postec A."/>
        </authorList>
    </citation>
    <scope>NUCLEOTIDE SEQUENCE [LARGE SCALE GENOMIC DNA]</scope>
    <source>
        <strain evidence="8 9">LacT</strain>
    </source>
</reference>
<name>A0A833HQD5_9FIRM</name>
<feature type="transmembrane region" description="Helical" evidence="6">
    <location>
        <begin position="347"/>
        <end position="367"/>
    </location>
</feature>
<evidence type="ECO:0000256" key="3">
    <source>
        <dbReference type="ARBA" id="ARBA00022692"/>
    </source>
</evidence>
<feature type="transmembrane region" description="Helical" evidence="6">
    <location>
        <begin position="223"/>
        <end position="249"/>
    </location>
</feature>
<evidence type="ECO:0000256" key="2">
    <source>
        <dbReference type="ARBA" id="ARBA00022475"/>
    </source>
</evidence>
<feature type="transmembrane region" description="Helical" evidence="6">
    <location>
        <begin position="264"/>
        <end position="284"/>
    </location>
</feature>
<keyword evidence="9" id="KW-1185">Reference proteome</keyword>
<evidence type="ECO:0000313" key="9">
    <source>
        <dbReference type="Proteomes" id="UP000465601"/>
    </source>
</evidence>
<evidence type="ECO:0000256" key="6">
    <source>
        <dbReference type="SAM" id="Phobius"/>
    </source>
</evidence>
<evidence type="ECO:0000256" key="4">
    <source>
        <dbReference type="ARBA" id="ARBA00022989"/>
    </source>
</evidence>
<sequence length="396" mass="44618">MTNTLKVASWEIKKNLTNKSFLISIILTPLMMIIFGGLPSLLSMLEFNQVHTLYVRDEIGIYQELEASFNEEEIKVLQYDGTIEDLRKEGKKARTSYLELNEEAMASNRINLYTLDDAKPNTSSIEAAVNQIIENRKMSDLGLSNQQIQELREGYSLNIINAEGEKEDFMRKIIPAIFAAIIYFSIFISGSMTFQSATQEKKDKMVEVLMSSVTPRDLMQGKIIGCFVLGMIQVLVWLAVGIPIAYYLFDIPVFQLLAIKELPIMLLFALLGYLLYFSMFVSLGSTIEDPASAGNFQGMIFILPMLPFMFFGPILANPHGIVAKIGTYFPFSTPGVMLVRITLANQVPAIEIILSLLILCVTTYFVMKLAGKLFKTAILMYGKNATPQEIMKWLRH</sequence>
<organism evidence="8 9">
    <name type="scientific">Alkaliphilus serpentinus</name>
    <dbReference type="NCBI Taxonomy" id="1482731"/>
    <lineage>
        <taxon>Bacteria</taxon>
        <taxon>Bacillati</taxon>
        <taxon>Bacillota</taxon>
        <taxon>Clostridia</taxon>
        <taxon>Peptostreptococcales</taxon>
        <taxon>Natronincolaceae</taxon>
        <taxon>Alkaliphilus</taxon>
    </lineage>
</organism>
<dbReference type="PANTHER" id="PTHR30294">
    <property type="entry name" value="MEMBRANE COMPONENT OF ABC TRANSPORTER YHHJ-RELATED"/>
    <property type="match status" value="1"/>
</dbReference>
<keyword evidence="2" id="KW-1003">Cell membrane</keyword>
<dbReference type="RefSeq" id="WP_151865300.1">
    <property type="nucleotide sequence ID" value="NZ_WBZB01000013.1"/>
</dbReference>
<feature type="transmembrane region" description="Helical" evidence="6">
    <location>
        <begin position="173"/>
        <end position="194"/>
    </location>
</feature>
<keyword evidence="5 6" id="KW-0472">Membrane</keyword>
<dbReference type="Pfam" id="PF12698">
    <property type="entry name" value="ABC2_membrane_3"/>
    <property type="match status" value="1"/>
</dbReference>
<evidence type="ECO:0000259" key="7">
    <source>
        <dbReference type="Pfam" id="PF12698"/>
    </source>
</evidence>
<dbReference type="InterPro" id="IPR013525">
    <property type="entry name" value="ABC2_TM"/>
</dbReference>
<evidence type="ECO:0000256" key="5">
    <source>
        <dbReference type="ARBA" id="ARBA00023136"/>
    </source>
</evidence>
<dbReference type="GO" id="GO:0140359">
    <property type="term" value="F:ABC-type transporter activity"/>
    <property type="evidence" value="ECO:0007669"/>
    <property type="project" value="InterPro"/>
</dbReference>
<feature type="transmembrane region" description="Helical" evidence="6">
    <location>
        <begin position="21"/>
        <end position="42"/>
    </location>
</feature>
<proteinExistence type="predicted"/>
<accession>A0A833HQD5</accession>
<dbReference type="AlphaFoldDB" id="A0A833HQD5"/>
<dbReference type="PANTHER" id="PTHR30294:SF29">
    <property type="entry name" value="MULTIDRUG ABC TRANSPORTER PERMEASE YBHS-RELATED"/>
    <property type="match status" value="1"/>
</dbReference>
<protein>
    <submittedName>
        <fullName evidence="8">ABC transporter permease</fullName>
    </submittedName>
</protein>
<evidence type="ECO:0000313" key="8">
    <source>
        <dbReference type="EMBL" id="KAB3531572.1"/>
    </source>
</evidence>
<dbReference type="OrthoDB" id="9768837at2"/>
<keyword evidence="3 6" id="KW-0812">Transmembrane</keyword>
<dbReference type="Proteomes" id="UP000465601">
    <property type="component" value="Unassembled WGS sequence"/>
</dbReference>
<dbReference type="InterPro" id="IPR051449">
    <property type="entry name" value="ABC-2_transporter_component"/>
</dbReference>
<feature type="transmembrane region" description="Helical" evidence="6">
    <location>
        <begin position="296"/>
        <end position="316"/>
    </location>
</feature>